<name>A0AAQ3TAX0_PASNO</name>
<dbReference type="EMBL" id="CP144748">
    <property type="protein sequence ID" value="WVZ69349.1"/>
    <property type="molecule type" value="Genomic_DNA"/>
</dbReference>
<organism evidence="2 3">
    <name type="scientific">Paspalum notatum var. saurae</name>
    <dbReference type="NCBI Taxonomy" id="547442"/>
    <lineage>
        <taxon>Eukaryota</taxon>
        <taxon>Viridiplantae</taxon>
        <taxon>Streptophyta</taxon>
        <taxon>Embryophyta</taxon>
        <taxon>Tracheophyta</taxon>
        <taxon>Spermatophyta</taxon>
        <taxon>Magnoliopsida</taxon>
        <taxon>Liliopsida</taxon>
        <taxon>Poales</taxon>
        <taxon>Poaceae</taxon>
        <taxon>PACMAD clade</taxon>
        <taxon>Panicoideae</taxon>
        <taxon>Andropogonodae</taxon>
        <taxon>Paspaleae</taxon>
        <taxon>Paspalinae</taxon>
        <taxon>Paspalum</taxon>
    </lineage>
</organism>
<dbReference type="Proteomes" id="UP001341281">
    <property type="component" value="Chromosome 04"/>
</dbReference>
<gene>
    <name evidence="2" type="ORF">U9M48_018147</name>
</gene>
<evidence type="ECO:0000256" key="1">
    <source>
        <dbReference type="SAM" id="MobiDB-lite"/>
    </source>
</evidence>
<accession>A0AAQ3TAX0</accession>
<evidence type="ECO:0000313" key="3">
    <source>
        <dbReference type="Proteomes" id="UP001341281"/>
    </source>
</evidence>
<keyword evidence="3" id="KW-1185">Reference proteome</keyword>
<feature type="compositionally biased region" description="Basic and acidic residues" evidence="1">
    <location>
        <begin position="37"/>
        <end position="52"/>
    </location>
</feature>
<feature type="region of interest" description="Disordered" evidence="1">
    <location>
        <begin position="1"/>
        <end position="70"/>
    </location>
</feature>
<reference evidence="2 3" key="1">
    <citation type="submission" date="2024-02" db="EMBL/GenBank/DDBJ databases">
        <title>High-quality chromosome-scale genome assembly of Pensacola bahiagrass (Paspalum notatum Flugge var. saurae).</title>
        <authorList>
            <person name="Vega J.M."/>
            <person name="Podio M."/>
            <person name="Orjuela J."/>
            <person name="Siena L.A."/>
            <person name="Pessino S.C."/>
            <person name="Combes M.C."/>
            <person name="Mariac C."/>
            <person name="Albertini E."/>
            <person name="Pupilli F."/>
            <person name="Ortiz J.P.A."/>
            <person name="Leblanc O."/>
        </authorList>
    </citation>
    <scope>NUCLEOTIDE SEQUENCE [LARGE SCALE GENOMIC DNA]</scope>
    <source>
        <strain evidence="2">R1</strain>
        <tissue evidence="2">Leaf</tissue>
    </source>
</reference>
<sequence>MAVLVEGGRCQDSARRAGGGGKYNHDEAVTNLYIDGGEYKTPQRKESQERSARVQIEGPRLYPTCSSRGK</sequence>
<protein>
    <submittedName>
        <fullName evidence="2">Uncharacterized protein</fullName>
    </submittedName>
</protein>
<dbReference type="AlphaFoldDB" id="A0AAQ3TAX0"/>
<evidence type="ECO:0000313" key="2">
    <source>
        <dbReference type="EMBL" id="WVZ69349.1"/>
    </source>
</evidence>
<proteinExistence type="predicted"/>